<evidence type="ECO:0000256" key="3">
    <source>
        <dbReference type="ARBA" id="ARBA00022837"/>
    </source>
</evidence>
<dbReference type="FunFam" id="1.10.238.10:FF:000178">
    <property type="entry name" value="Calmodulin-2 A"/>
    <property type="match status" value="1"/>
</dbReference>
<keyword evidence="2" id="KW-0677">Repeat</keyword>
<keyword evidence="1" id="KW-0479">Metal-binding</keyword>
<dbReference type="PROSITE" id="PS00018">
    <property type="entry name" value="EF_HAND_1"/>
    <property type="match status" value="2"/>
</dbReference>
<protein>
    <recommendedName>
        <fullName evidence="5">EF-hand domain-containing protein</fullName>
    </recommendedName>
</protein>
<keyword evidence="7" id="KW-1185">Reference proteome</keyword>
<accession>A0A8K0H5J2</accession>
<feature type="compositionally biased region" description="Basic residues" evidence="4">
    <location>
        <begin position="8"/>
        <end position="26"/>
    </location>
</feature>
<dbReference type="Proteomes" id="UP000796880">
    <property type="component" value="Unassembled WGS sequence"/>
</dbReference>
<dbReference type="SMART" id="SM00054">
    <property type="entry name" value="EFh"/>
    <property type="match status" value="3"/>
</dbReference>
<dbReference type="Gene3D" id="1.10.238.10">
    <property type="entry name" value="EF-hand"/>
    <property type="match status" value="2"/>
</dbReference>
<gene>
    <name evidence="6" type="ORF">FNV43_RR11446</name>
</gene>
<name>A0A8K0H5J2_9ROSA</name>
<dbReference type="Pfam" id="PF13499">
    <property type="entry name" value="EF-hand_7"/>
    <property type="match status" value="2"/>
</dbReference>
<evidence type="ECO:0000256" key="2">
    <source>
        <dbReference type="ARBA" id="ARBA00022737"/>
    </source>
</evidence>
<dbReference type="GO" id="GO:0043226">
    <property type="term" value="C:organelle"/>
    <property type="evidence" value="ECO:0007669"/>
    <property type="project" value="UniProtKB-ARBA"/>
</dbReference>
<keyword evidence="3" id="KW-0106">Calcium</keyword>
<evidence type="ECO:0000256" key="4">
    <source>
        <dbReference type="SAM" id="MobiDB-lite"/>
    </source>
</evidence>
<feature type="region of interest" description="Disordered" evidence="4">
    <location>
        <begin position="1"/>
        <end position="38"/>
    </location>
</feature>
<dbReference type="EMBL" id="VOIH02000005">
    <property type="protein sequence ID" value="KAF3446267.1"/>
    <property type="molecule type" value="Genomic_DNA"/>
</dbReference>
<dbReference type="InterPro" id="IPR018247">
    <property type="entry name" value="EF_Hand_1_Ca_BS"/>
</dbReference>
<feature type="domain" description="EF-hand" evidence="5">
    <location>
        <begin position="146"/>
        <end position="178"/>
    </location>
</feature>
<dbReference type="SUPFAM" id="SSF47473">
    <property type="entry name" value="EF-hand"/>
    <property type="match status" value="1"/>
</dbReference>
<evidence type="ECO:0000313" key="7">
    <source>
        <dbReference type="Proteomes" id="UP000796880"/>
    </source>
</evidence>
<organism evidence="6 7">
    <name type="scientific">Rhamnella rubrinervis</name>
    <dbReference type="NCBI Taxonomy" id="2594499"/>
    <lineage>
        <taxon>Eukaryota</taxon>
        <taxon>Viridiplantae</taxon>
        <taxon>Streptophyta</taxon>
        <taxon>Embryophyta</taxon>
        <taxon>Tracheophyta</taxon>
        <taxon>Spermatophyta</taxon>
        <taxon>Magnoliopsida</taxon>
        <taxon>eudicotyledons</taxon>
        <taxon>Gunneridae</taxon>
        <taxon>Pentapetalae</taxon>
        <taxon>rosids</taxon>
        <taxon>fabids</taxon>
        <taxon>Rosales</taxon>
        <taxon>Rhamnaceae</taxon>
        <taxon>rhamnoid group</taxon>
        <taxon>Rhamneae</taxon>
        <taxon>Rhamnella</taxon>
    </lineage>
</organism>
<reference evidence="6" key="1">
    <citation type="submission" date="2020-03" db="EMBL/GenBank/DDBJ databases">
        <title>A high-quality chromosome-level genome assembly of a woody plant with both climbing and erect habits, Rhamnella rubrinervis.</title>
        <authorList>
            <person name="Lu Z."/>
            <person name="Yang Y."/>
            <person name="Zhu X."/>
            <person name="Sun Y."/>
        </authorList>
    </citation>
    <scope>NUCLEOTIDE SEQUENCE</scope>
    <source>
        <strain evidence="6">BYM</strain>
        <tissue evidence="6">Leaf</tissue>
    </source>
</reference>
<dbReference type="PROSITE" id="PS50222">
    <property type="entry name" value="EF_HAND_2"/>
    <property type="match status" value="3"/>
</dbReference>
<feature type="domain" description="EF-hand" evidence="5">
    <location>
        <begin position="39"/>
        <end position="74"/>
    </location>
</feature>
<evidence type="ECO:0000259" key="5">
    <source>
        <dbReference type="PROSITE" id="PS50222"/>
    </source>
</evidence>
<comment type="caution">
    <text evidence="6">The sequence shown here is derived from an EMBL/GenBank/DDBJ whole genome shotgun (WGS) entry which is preliminary data.</text>
</comment>
<dbReference type="GO" id="GO:0005509">
    <property type="term" value="F:calcium ion binding"/>
    <property type="evidence" value="ECO:0007669"/>
    <property type="project" value="InterPro"/>
</dbReference>
<sequence length="178" mass="20092">MATPSVSKSHKWFHSLRLPSKSKSKPKSQTPPPSLPTAMMEDKLQHVFRHLDANGDGKISGDELQAYFASIGESMSPSEARSVIAEFDENGDELLEFEEFVKLMEREGEADEDLKRAFEMFEGDRGCGWISPKGLQQMLNRLGDSKSYHECASMIRAFDLDGNGVLDFHEFRHMMTSN</sequence>
<dbReference type="OrthoDB" id="26525at2759"/>
<dbReference type="AlphaFoldDB" id="A0A8K0H5J2"/>
<evidence type="ECO:0000313" key="6">
    <source>
        <dbReference type="EMBL" id="KAF3446267.1"/>
    </source>
</evidence>
<proteinExistence type="predicted"/>
<dbReference type="InterPro" id="IPR039647">
    <property type="entry name" value="EF_hand_pair_protein_CML-like"/>
</dbReference>
<feature type="domain" description="EF-hand" evidence="5">
    <location>
        <begin position="75"/>
        <end position="110"/>
    </location>
</feature>
<evidence type="ECO:0000256" key="1">
    <source>
        <dbReference type="ARBA" id="ARBA00022723"/>
    </source>
</evidence>
<dbReference type="CDD" id="cd00051">
    <property type="entry name" value="EFh"/>
    <property type="match status" value="1"/>
</dbReference>
<dbReference type="PANTHER" id="PTHR10891">
    <property type="entry name" value="EF-HAND CALCIUM-BINDING DOMAIN CONTAINING PROTEIN"/>
    <property type="match status" value="1"/>
</dbReference>
<dbReference type="InterPro" id="IPR002048">
    <property type="entry name" value="EF_hand_dom"/>
</dbReference>
<dbReference type="InterPro" id="IPR011992">
    <property type="entry name" value="EF-hand-dom_pair"/>
</dbReference>